<keyword evidence="5 7" id="KW-0732">Signal</keyword>
<evidence type="ECO:0000256" key="6">
    <source>
        <dbReference type="RuleBase" id="RU003512"/>
    </source>
</evidence>
<protein>
    <submittedName>
        <fullName evidence="8">ABC transporter substrate-binding protein</fullName>
    </submittedName>
</protein>
<dbReference type="PRINTS" id="PR00690">
    <property type="entry name" value="ADHESNFAMILY"/>
</dbReference>
<feature type="signal peptide" evidence="7">
    <location>
        <begin position="1"/>
        <end position="23"/>
    </location>
</feature>
<evidence type="ECO:0000256" key="4">
    <source>
        <dbReference type="ARBA" id="ARBA00022723"/>
    </source>
</evidence>
<evidence type="ECO:0000313" key="9">
    <source>
        <dbReference type="Proteomes" id="UP001156882"/>
    </source>
</evidence>
<dbReference type="PANTHER" id="PTHR42953:SF1">
    <property type="entry name" value="METAL-BINDING PROTEIN HI_0362-RELATED"/>
    <property type="match status" value="1"/>
</dbReference>
<comment type="similarity">
    <text evidence="2 6">Belongs to the bacterial solute-binding protein 9 family.</text>
</comment>
<dbReference type="InterPro" id="IPR006127">
    <property type="entry name" value="ZnuA-like"/>
</dbReference>
<evidence type="ECO:0000256" key="3">
    <source>
        <dbReference type="ARBA" id="ARBA00022448"/>
    </source>
</evidence>
<comment type="caution">
    <text evidence="8">The sequence shown here is derived from an EMBL/GenBank/DDBJ whole genome shotgun (WGS) entry which is preliminary data.</text>
</comment>
<dbReference type="SUPFAM" id="SSF53807">
    <property type="entry name" value="Helical backbone' metal receptor"/>
    <property type="match status" value="1"/>
</dbReference>
<reference evidence="9" key="1">
    <citation type="journal article" date="2019" name="Int. J. Syst. Evol. Microbiol.">
        <title>The Global Catalogue of Microorganisms (GCM) 10K type strain sequencing project: providing services to taxonomists for standard genome sequencing and annotation.</title>
        <authorList>
            <consortium name="The Broad Institute Genomics Platform"/>
            <consortium name="The Broad Institute Genome Sequencing Center for Infectious Disease"/>
            <person name="Wu L."/>
            <person name="Ma J."/>
        </authorList>
    </citation>
    <scope>NUCLEOTIDE SEQUENCE [LARGE SCALE GENOMIC DNA]</scope>
    <source>
        <strain evidence="9">NBRC 101365</strain>
    </source>
</reference>
<dbReference type="Proteomes" id="UP001156882">
    <property type="component" value="Unassembled WGS sequence"/>
</dbReference>
<evidence type="ECO:0000256" key="2">
    <source>
        <dbReference type="ARBA" id="ARBA00011028"/>
    </source>
</evidence>
<organism evidence="8 9">
    <name type="scientific">Labrys miyagiensis</name>
    <dbReference type="NCBI Taxonomy" id="346912"/>
    <lineage>
        <taxon>Bacteria</taxon>
        <taxon>Pseudomonadati</taxon>
        <taxon>Pseudomonadota</taxon>
        <taxon>Alphaproteobacteria</taxon>
        <taxon>Hyphomicrobiales</taxon>
        <taxon>Xanthobacteraceae</taxon>
        <taxon>Labrys</taxon>
    </lineage>
</organism>
<dbReference type="EMBL" id="BSPC01000026">
    <property type="protein sequence ID" value="GLS20079.1"/>
    <property type="molecule type" value="Genomic_DNA"/>
</dbReference>
<dbReference type="PRINTS" id="PR00691">
    <property type="entry name" value="ADHESINB"/>
</dbReference>
<evidence type="ECO:0000256" key="7">
    <source>
        <dbReference type="SAM" id="SignalP"/>
    </source>
</evidence>
<dbReference type="InterPro" id="IPR006129">
    <property type="entry name" value="AdhesinB"/>
</dbReference>
<comment type="subcellular location">
    <subcellularLocation>
        <location evidence="1">Cell envelope</location>
    </subcellularLocation>
</comment>
<keyword evidence="3 6" id="KW-0813">Transport</keyword>
<gene>
    <name evidence="8" type="ORF">GCM10007874_30960</name>
</gene>
<dbReference type="InterPro" id="IPR006128">
    <property type="entry name" value="Lipoprotein_PsaA-like"/>
</dbReference>
<name>A0ABQ6CIQ0_9HYPH</name>
<dbReference type="PANTHER" id="PTHR42953">
    <property type="entry name" value="HIGH-AFFINITY ZINC UPTAKE SYSTEM PROTEIN ZNUA-RELATED"/>
    <property type="match status" value="1"/>
</dbReference>
<dbReference type="InterPro" id="IPR050492">
    <property type="entry name" value="Bact_metal-bind_prot9"/>
</dbReference>
<accession>A0ABQ6CIQ0</accession>
<feature type="chain" id="PRO_5045789511" evidence="7">
    <location>
        <begin position="24"/>
        <end position="292"/>
    </location>
</feature>
<proteinExistence type="inferred from homology"/>
<dbReference type="Pfam" id="PF01297">
    <property type="entry name" value="ZnuA"/>
    <property type="match status" value="1"/>
</dbReference>
<evidence type="ECO:0000256" key="5">
    <source>
        <dbReference type="ARBA" id="ARBA00022729"/>
    </source>
</evidence>
<dbReference type="Gene3D" id="3.40.50.1980">
    <property type="entry name" value="Nitrogenase molybdenum iron protein domain"/>
    <property type="match status" value="2"/>
</dbReference>
<keyword evidence="9" id="KW-1185">Reference proteome</keyword>
<evidence type="ECO:0000313" key="8">
    <source>
        <dbReference type="EMBL" id="GLS20079.1"/>
    </source>
</evidence>
<keyword evidence="4" id="KW-0479">Metal-binding</keyword>
<sequence length="292" mass="30895">MRSLLFGAALLALGSVLAGPALAADKVKIVAAENFYGDLATQIGGDHVDVTSILSNPDDDPHLFESSPSTAKALSSAGIVVYNGADYDPWMDKLLSASTNADRKTIVAADLIGRKSGDNPHLWYDPKTLPAVAAALADELGKRDSANAQTYKANLASFDASFAALTKQAEALKAKYQGTPVTATEPVFGYMAEALGFKMLNYDFQVAIMNDTEPSPSQVAGFEKSLKDGSAKILFYNSQVSDETTKHLLQLARDNKVAVVGVTETEPAGKTIQTWFGGQLKEVGSALDGLTQ</sequence>
<evidence type="ECO:0000256" key="1">
    <source>
        <dbReference type="ARBA" id="ARBA00004196"/>
    </source>
</evidence>
<dbReference type="RefSeq" id="WP_284313167.1">
    <property type="nucleotide sequence ID" value="NZ_BSPC01000026.1"/>
</dbReference>